<keyword evidence="10 11" id="KW-0472">Membrane</keyword>
<dbReference type="InterPro" id="IPR036890">
    <property type="entry name" value="HATPase_C_sf"/>
</dbReference>
<dbReference type="PANTHER" id="PTHR45436:SF8">
    <property type="entry name" value="HISTIDINE KINASE"/>
    <property type="match status" value="1"/>
</dbReference>
<dbReference type="InterPro" id="IPR036097">
    <property type="entry name" value="HisK_dim/P_sf"/>
</dbReference>
<evidence type="ECO:0000256" key="9">
    <source>
        <dbReference type="ARBA" id="ARBA00023012"/>
    </source>
</evidence>
<dbReference type="PROSITE" id="PS50885">
    <property type="entry name" value="HAMP"/>
    <property type="match status" value="1"/>
</dbReference>
<evidence type="ECO:0000256" key="1">
    <source>
        <dbReference type="ARBA" id="ARBA00000085"/>
    </source>
</evidence>
<feature type="domain" description="Histidine kinase" evidence="12">
    <location>
        <begin position="241"/>
        <end position="450"/>
    </location>
</feature>
<dbReference type="InterPro" id="IPR005467">
    <property type="entry name" value="His_kinase_dom"/>
</dbReference>
<evidence type="ECO:0000313" key="15">
    <source>
        <dbReference type="Proteomes" id="UP000295729"/>
    </source>
</evidence>
<evidence type="ECO:0000256" key="7">
    <source>
        <dbReference type="ARBA" id="ARBA00022777"/>
    </source>
</evidence>
<dbReference type="SUPFAM" id="SSF158472">
    <property type="entry name" value="HAMP domain-like"/>
    <property type="match status" value="1"/>
</dbReference>
<feature type="transmembrane region" description="Helical" evidence="11">
    <location>
        <begin position="156"/>
        <end position="178"/>
    </location>
</feature>
<dbReference type="InterPro" id="IPR004358">
    <property type="entry name" value="Sig_transdc_His_kin-like_C"/>
</dbReference>
<evidence type="ECO:0000259" key="13">
    <source>
        <dbReference type="PROSITE" id="PS50885"/>
    </source>
</evidence>
<dbReference type="AlphaFoldDB" id="A0A4R6X7I5"/>
<dbReference type="CDD" id="cd00082">
    <property type="entry name" value="HisKA"/>
    <property type="match status" value="1"/>
</dbReference>
<dbReference type="InterPro" id="IPR003660">
    <property type="entry name" value="HAMP_dom"/>
</dbReference>
<evidence type="ECO:0000256" key="4">
    <source>
        <dbReference type="ARBA" id="ARBA00022553"/>
    </source>
</evidence>
<dbReference type="PROSITE" id="PS50109">
    <property type="entry name" value="HIS_KIN"/>
    <property type="match status" value="1"/>
</dbReference>
<accession>A0A4R6X7I5</accession>
<dbReference type="CDD" id="cd06225">
    <property type="entry name" value="HAMP"/>
    <property type="match status" value="1"/>
</dbReference>
<keyword evidence="8 11" id="KW-1133">Transmembrane helix</keyword>
<keyword evidence="7 14" id="KW-0418">Kinase</keyword>
<dbReference type="InterPro" id="IPR003594">
    <property type="entry name" value="HATPase_dom"/>
</dbReference>
<dbReference type="Gene3D" id="6.10.340.10">
    <property type="match status" value="1"/>
</dbReference>
<dbReference type="Pfam" id="PF02518">
    <property type="entry name" value="HATPase_c"/>
    <property type="match status" value="1"/>
</dbReference>
<evidence type="ECO:0000256" key="6">
    <source>
        <dbReference type="ARBA" id="ARBA00022692"/>
    </source>
</evidence>
<evidence type="ECO:0000313" key="14">
    <source>
        <dbReference type="EMBL" id="TDR13899.1"/>
    </source>
</evidence>
<evidence type="ECO:0000256" key="5">
    <source>
        <dbReference type="ARBA" id="ARBA00022679"/>
    </source>
</evidence>
<keyword evidence="6 11" id="KW-0812">Transmembrane</keyword>
<dbReference type="Gene3D" id="3.30.565.10">
    <property type="entry name" value="Histidine kinase-like ATPase, C-terminal domain"/>
    <property type="match status" value="1"/>
</dbReference>
<dbReference type="InterPro" id="IPR050428">
    <property type="entry name" value="TCS_sensor_his_kinase"/>
</dbReference>
<organism evidence="14 15">
    <name type="scientific">Marinomonas communis</name>
    <dbReference type="NCBI Taxonomy" id="28254"/>
    <lineage>
        <taxon>Bacteria</taxon>
        <taxon>Pseudomonadati</taxon>
        <taxon>Pseudomonadota</taxon>
        <taxon>Gammaproteobacteria</taxon>
        <taxon>Oceanospirillales</taxon>
        <taxon>Oceanospirillaceae</taxon>
        <taxon>Marinomonas</taxon>
    </lineage>
</organism>
<gene>
    <name evidence="14" type="ORF">C8D85_1430</name>
</gene>
<evidence type="ECO:0000259" key="12">
    <source>
        <dbReference type="PROSITE" id="PS50109"/>
    </source>
</evidence>
<sequence>MASAIDWWTARFASFAWRFTVLFTGILLLLISAIIFVLYQLSIGEISRSKQQQLNLIAQQQQLLAEQLQYSEFLQQLSLQAEQSRDWIIAYQDSQAALGDLSRVPNHLQGCPDVSSFLVAQGDDLRVYSGCIVTLAQGTLLVAFDEEDLYFLQQRFINASLVSLLLTIILGAFSGRYLSKQLLRRIKRFNQTAAVVQGGNWSARVPSTGRGDEFDLLASNINRMLTQLEHSFQAVSGVTDAIAHDLRTPLGRLRLALESAITQTPQEPITAATLEPMLKELDDILHTFSSMLELSRLEHKQARSSFQEVDLQQIADDAIELLQPIAQDRQQSILLDASGVTTIEGDRSLVFRALFNTLENASKYGGDGATLKLSLTATGFTVADNGPGIATEFHDKVFQRLYRLESSRTTPGYGLGLPLVKAIAEFHGGDVELSNLSPGLAVTVRFRKDRSISANGRETVGTTAAFD</sequence>
<feature type="transmembrane region" description="Helical" evidence="11">
    <location>
        <begin position="15"/>
        <end position="39"/>
    </location>
</feature>
<evidence type="ECO:0000256" key="11">
    <source>
        <dbReference type="SAM" id="Phobius"/>
    </source>
</evidence>
<dbReference type="GO" id="GO:0000155">
    <property type="term" value="F:phosphorelay sensor kinase activity"/>
    <property type="evidence" value="ECO:0007669"/>
    <property type="project" value="InterPro"/>
</dbReference>
<feature type="domain" description="HAMP" evidence="13">
    <location>
        <begin position="180"/>
        <end position="233"/>
    </location>
</feature>
<evidence type="ECO:0000256" key="8">
    <source>
        <dbReference type="ARBA" id="ARBA00022989"/>
    </source>
</evidence>
<dbReference type="Pfam" id="PF00672">
    <property type="entry name" value="HAMP"/>
    <property type="match status" value="1"/>
</dbReference>
<keyword evidence="9" id="KW-0902">Two-component regulatory system</keyword>
<evidence type="ECO:0000256" key="3">
    <source>
        <dbReference type="ARBA" id="ARBA00012438"/>
    </source>
</evidence>
<evidence type="ECO:0000256" key="10">
    <source>
        <dbReference type="ARBA" id="ARBA00023136"/>
    </source>
</evidence>
<keyword evidence="5" id="KW-0808">Transferase</keyword>
<name>A0A4R6X7I5_9GAMM</name>
<dbReference type="PANTHER" id="PTHR45436">
    <property type="entry name" value="SENSOR HISTIDINE KINASE YKOH"/>
    <property type="match status" value="1"/>
</dbReference>
<feature type="transmembrane region" description="Helical" evidence="11">
    <location>
        <begin position="125"/>
        <end position="144"/>
    </location>
</feature>
<comment type="caution">
    <text evidence="14">The sequence shown here is derived from an EMBL/GenBank/DDBJ whole genome shotgun (WGS) entry which is preliminary data.</text>
</comment>
<proteinExistence type="predicted"/>
<protein>
    <recommendedName>
        <fullName evidence="3">histidine kinase</fullName>
        <ecNumber evidence="3">2.7.13.3</ecNumber>
    </recommendedName>
</protein>
<dbReference type="InterPro" id="IPR003661">
    <property type="entry name" value="HisK_dim/P_dom"/>
</dbReference>
<dbReference type="EC" id="2.7.13.3" evidence="3"/>
<keyword evidence="15" id="KW-1185">Reference proteome</keyword>
<dbReference type="SMART" id="SM00304">
    <property type="entry name" value="HAMP"/>
    <property type="match status" value="1"/>
</dbReference>
<reference evidence="14 15" key="1">
    <citation type="submission" date="2019-03" db="EMBL/GenBank/DDBJ databases">
        <title>Genomic Encyclopedia of Type Strains, Phase IV (KMG-IV): sequencing the most valuable type-strain genomes for metagenomic binning, comparative biology and taxonomic classification.</title>
        <authorList>
            <person name="Goeker M."/>
        </authorList>
    </citation>
    <scope>NUCLEOTIDE SEQUENCE [LARGE SCALE GENOMIC DNA]</scope>
    <source>
        <strain evidence="14 15">DSM 5604</strain>
    </source>
</reference>
<evidence type="ECO:0000256" key="2">
    <source>
        <dbReference type="ARBA" id="ARBA00004370"/>
    </source>
</evidence>
<comment type="subcellular location">
    <subcellularLocation>
        <location evidence="2">Membrane</location>
    </subcellularLocation>
</comment>
<dbReference type="GO" id="GO:0005886">
    <property type="term" value="C:plasma membrane"/>
    <property type="evidence" value="ECO:0007669"/>
    <property type="project" value="TreeGrafter"/>
</dbReference>
<dbReference type="Proteomes" id="UP000295729">
    <property type="component" value="Unassembled WGS sequence"/>
</dbReference>
<dbReference type="Pfam" id="PF00512">
    <property type="entry name" value="HisKA"/>
    <property type="match status" value="1"/>
</dbReference>
<dbReference type="SMART" id="SM00388">
    <property type="entry name" value="HisKA"/>
    <property type="match status" value="1"/>
</dbReference>
<dbReference type="EMBL" id="SNZA01000002">
    <property type="protein sequence ID" value="TDR13899.1"/>
    <property type="molecule type" value="Genomic_DNA"/>
</dbReference>
<dbReference type="SUPFAM" id="SSF47384">
    <property type="entry name" value="Homodimeric domain of signal transducing histidine kinase"/>
    <property type="match status" value="1"/>
</dbReference>
<dbReference type="SMART" id="SM00387">
    <property type="entry name" value="HATPase_c"/>
    <property type="match status" value="1"/>
</dbReference>
<comment type="catalytic activity">
    <reaction evidence="1">
        <text>ATP + protein L-histidine = ADP + protein N-phospho-L-histidine.</text>
        <dbReference type="EC" id="2.7.13.3"/>
    </reaction>
</comment>
<dbReference type="SUPFAM" id="SSF55874">
    <property type="entry name" value="ATPase domain of HSP90 chaperone/DNA topoisomerase II/histidine kinase"/>
    <property type="match status" value="1"/>
</dbReference>
<dbReference type="PRINTS" id="PR00344">
    <property type="entry name" value="BCTRLSENSOR"/>
</dbReference>
<keyword evidence="4" id="KW-0597">Phosphoprotein</keyword>